<dbReference type="InterPro" id="IPR003343">
    <property type="entry name" value="Big_2"/>
</dbReference>
<dbReference type="PROSITE" id="PS51175">
    <property type="entry name" value="CBM6"/>
    <property type="match status" value="4"/>
</dbReference>
<dbReference type="InterPro" id="IPR006584">
    <property type="entry name" value="Cellulose-bd_IV"/>
</dbReference>
<dbReference type="CDD" id="cd04082">
    <property type="entry name" value="CBM35_pectate_lyase-like"/>
    <property type="match status" value="2"/>
</dbReference>
<dbReference type="Pfam" id="PF00395">
    <property type="entry name" value="SLH"/>
    <property type="match status" value="3"/>
</dbReference>
<dbReference type="Pfam" id="PF03422">
    <property type="entry name" value="CBM_6"/>
    <property type="match status" value="1"/>
</dbReference>
<dbReference type="InterPro" id="IPR025883">
    <property type="entry name" value="Cadherin-like_domain"/>
</dbReference>
<evidence type="ECO:0000256" key="2">
    <source>
        <dbReference type="SAM" id="SignalP"/>
    </source>
</evidence>
<dbReference type="Gene3D" id="2.60.40.1080">
    <property type="match status" value="1"/>
</dbReference>
<gene>
    <name evidence="5" type="ORF">J2736_002140</name>
</gene>
<feature type="domain" description="CBM6" evidence="3">
    <location>
        <begin position="1631"/>
        <end position="1765"/>
    </location>
</feature>
<feature type="signal peptide" evidence="2">
    <location>
        <begin position="1"/>
        <end position="29"/>
    </location>
</feature>
<evidence type="ECO:0000259" key="3">
    <source>
        <dbReference type="PROSITE" id="PS51175"/>
    </source>
</evidence>
<dbReference type="InterPro" id="IPR008964">
    <property type="entry name" value="Invasin/intimin_cell_adhesion"/>
</dbReference>
<dbReference type="Gene3D" id="2.60.120.560">
    <property type="entry name" value="Exo-inulinase, domain 1"/>
    <property type="match status" value="1"/>
</dbReference>
<feature type="domain" description="CBM6" evidence="3">
    <location>
        <begin position="343"/>
        <end position="465"/>
    </location>
</feature>
<feature type="domain" description="CBM6" evidence="3">
    <location>
        <begin position="893"/>
        <end position="1026"/>
    </location>
</feature>
<feature type="chain" id="PRO_5046157168" evidence="2">
    <location>
        <begin position="30"/>
        <end position="2579"/>
    </location>
</feature>
<evidence type="ECO:0000259" key="4">
    <source>
        <dbReference type="PROSITE" id="PS51272"/>
    </source>
</evidence>
<reference evidence="5 6" key="1">
    <citation type="submission" date="2023-07" db="EMBL/GenBank/DDBJ databases">
        <title>Sorghum-associated microbial communities from plants grown in Nebraska, USA.</title>
        <authorList>
            <person name="Schachtman D."/>
        </authorList>
    </citation>
    <scope>NUCLEOTIDE SEQUENCE [LARGE SCALE GENOMIC DNA]</scope>
    <source>
        <strain evidence="5 6">CC258</strain>
    </source>
</reference>
<dbReference type="SUPFAM" id="SSF51445">
    <property type="entry name" value="(Trans)glycosidases"/>
    <property type="match status" value="2"/>
</dbReference>
<evidence type="ECO:0000256" key="1">
    <source>
        <dbReference type="ARBA" id="ARBA00022729"/>
    </source>
</evidence>
<dbReference type="Gene3D" id="2.60.120.260">
    <property type="entry name" value="Galactose-binding domain-like"/>
    <property type="match status" value="4"/>
</dbReference>
<feature type="domain" description="SLH" evidence="4">
    <location>
        <begin position="2522"/>
        <end position="2579"/>
    </location>
</feature>
<evidence type="ECO:0000313" key="5">
    <source>
        <dbReference type="EMBL" id="MDR6550953.1"/>
    </source>
</evidence>
<dbReference type="InterPro" id="IPR005084">
    <property type="entry name" value="CBM6"/>
</dbReference>
<dbReference type="SMART" id="SM00606">
    <property type="entry name" value="CBD_IV"/>
    <property type="match status" value="1"/>
</dbReference>
<feature type="domain" description="SLH" evidence="4">
    <location>
        <begin position="2403"/>
        <end position="2466"/>
    </location>
</feature>
<dbReference type="EMBL" id="JAVDSB010000002">
    <property type="protein sequence ID" value="MDR6550953.1"/>
    <property type="molecule type" value="Genomic_DNA"/>
</dbReference>
<keyword evidence="1 2" id="KW-0732">Signal</keyword>
<accession>A0ABU1NTZ2</accession>
<protein>
    <submittedName>
        <fullName evidence="5">Uncharacterized protein</fullName>
    </submittedName>
</protein>
<sequence length="2579" mass="275206">MYKSKKKLVLLFLMVVSLLISLMPSAAWAVPLSTENISLFSDDFESGSTENWTVQSGTWGIYTDAGGKVYRQSSQSGTAQSVAGNASWINYSFSADVQLEALSSYTTNSVHLMARYMDDNNYYDLIYTSSDQTLALRKKVAGTWTVLQFISYPLTNDREYNLKIAVNGSSIAGFVNGTQMLTATDTSLKNGKIGFSTRNQSAKFDNVVMRPVITVYEAEEATIFPATSGPTVGGSNQGYTGTGYVDFANNSGDYIQWTINAPMAGSYILEFKYADTGTAKPLKLDVNGNEVNSALSFPVTSSLSSWTRLSTSVNLTAGNNTIKLTTTGSNGGNFDRLSVFQMTEYEAENAVLSGAVTSSVNAGYTGTGYADYTNNSGDSIEWTVSASMAGAYTLDFRYADSGAAKPLKLEVNGNVVNSTLSFPTTSGLTTWASITKDVNLTAGDNTIKLTTTGSNGGNIDKLSVYPVINAARATTVTIDYSEDWGAANQLASGYLHGIGPVYPDQKLIDPLAVRAIRGAPHNGNSYLPSFFDPATYNRVKATGAELMIGLYYGYTDVYGTKPGIGSGVGAGYDKWEEFVLNYLNEAKTNNFDVYSWITWNEPDLQWAGNLSAYKETHKRAYNVIKAWNPNAKVQAPEWAVYNSDRMKDFLTYCKANNCLPDILSWHELGGNADDIEAHSQEIKNWMIDNGITPMPLAVTEYQGSGNVSGNNQGNDPGLSVANIARLERSEQYGMLFGLKGNDKWDGSDPNFKEGLDELADINTLALPTGRWYLYYWYAKATGRKVKTIHNKDQVEVFATSDNDAKRSIVLLGNPSETIKYDTPLKLDHIPSYLQNAGKVNVRVESTGNSYFLEQRGTKILLEGNYTVTNNSVSIPLPTMDPETAYIVEITPGTTYEYQVDTLTQTNSGDLHSVLLETQASGGQAATYAANAVGDWVRYTINVPTAGTYNIKALLRKEQNSGVSQLYVNGVATGSTVDEYGPFLYTDADYGNVTFSGAGDQTLEFRVTGKNSSSTNYNLLFDKFTLTEIHSDSDASLSNLVISSGTLSPAFMSGNRNYTVSVANNVSTVNITPTMASSSSSLKVGGVTGAVYSANLGVGANNIPIVVTAQDGTVATYTINIRRLQPSGSDATLSNLVISSGTLSPAFTPDNRNYTANVSGISTIDITPTVTSSLNRSLTVGGVSAVSGAVHTVNLVDGANNIPIVVTAQDGTVATYTISITKQGPTIVTIDYSEDWGAATQLASGFANGIGPVYPHQRLINSITVRAVRGAPTTVANLPNLFDPTTYNRVKATGANIMVGTYYKSTLVSDGNISAYRSLVQNYLNTATTNNFDVYSWITWNEPDLQWASNMAGYYAAHQNAYQVIKAWNANAKVQAPELSSYDSTAMKAFLTYCKVNNCLPDILSWHELSAVSDDIEAHTLDIKNWMLANGIRPMPLAVSAYQGAGNIGKNQGYDPGLTVADIARLERSQQNGLIYGLKGNYQGDNSTAAKAQLAELATNTNNVDLGTGPYYVYYWYGQATGRKVKTIQNKDQVEAFATSDSTAKKSIILLGNQSETISYDPQLNLTNIPAYLQNQGEIYVKVESEGNNNGTESRQGMRLEGNYTVTNNSVSITLPRILADAAYIVKVYPGTTYEYELDSQTPSASNGKTYGPAFAETQASGGKAANYSSTAIGDWVTFTVNVPVAGTYNIRTNAKKEASRGIAQLYVNGESTGSPVDQFGTYMYYDADYGYATFSAGNNDLKFLVTGKSANSTNYAISFDKLMLTKLSSDATLSNLVISSGTLSPAFSPDKKDYTVSVANTVSTVNMTPTVTSSVYAGLTAGGVTTVSGAVYSANLGVGVNNIPIVVTAQDGTVSTYTISITREAAAPVRSSDATLSNLVISSGTLSPAFAASTTSYTASVANGVTSINVIPTVTSTVYQSMTVNGVSTVSGATYTANLAVGANPISIIITAEDGTPKTYNVNVNRAPAPDVTLISLVQLTHTVPFNDLLIGKLGKLAVSAKYSDGYTVDVTDLASYISADPQVATVTSHGIVTGVSQGSTVITATYGGFSTSANVKIISAIELSPTVDENVIQLTGMDPVDITVPREVTNAAIQLSPVMDGTSAQAILPSIVVNASTSLGNVSMSIPANTQVTAPSSWDGIIHLPQVLSSSSVPVSNGIVSAVIKAGSSDVKLTFDKAVRIVIPGQAGKLVGFVSQGTVVPITGTISADSQSAANHEISVGGDAAIRSGNDLVVWTKHMTEFVTYSAIPTGSSGGENSNAAPVNMAVIPANKGGSVTLNEATISIPANAVKNDIRISVDKVTSSLPLDPASKLVSNMFRIAAEPDQAFSLQITIKLPIDKSKVDAEHPPIGIYWFHVETQKWIPLENQQLDMSNGMVAGTVDHFATFAIIAVKKPEKDQSPMNSAKLTDIQTHWAAKDIQHLIEAGVIAGYPDGTFKPDNKITRAEFVSMIVKAFGLKEEQGKVFGDTSHHWAAGVIATAEAQGLISGYSDTMFGPDEYLTREQMASIIVRATRLDLTKTGIDYKDSMDVSDWAKSAIATATNHGLLNGYSDQTLQPQGYTTRAETVTVIIRALALKK</sequence>
<dbReference type="PROSITE" id="PS51272">
    <property type="entry name" value="SLH"/>
    <property type="match status" value="3"/>
</dbReference>
<dbReference type="InterPro" id="IPR001119">
    <property type="entry name" value="SLH_dom"/>
</dbReference>
<dbReference type="Pfam" id="PF12733">
    <property type="entry name" value="Cadherin-like"/>
    <property type="match status" value="4"/>
</dbReference>
<evidence type="ECO:0000313" key="6">
    <source>
        <dbReference type="Proteomes" id="UP001267290"/>
    </source>
</evidence>
<feature type="domain" description="SLH" evidence="4">
    <location>
        <begin position="2468"/>
        <end position="2521"/>
    </location>
</feature>
<dbReference type="RefSeq" id="WP_310226193.1">
    <property type="nucleotide sequence ID" value="NZ_JAVDSB010000002.1"/>
</dbReference>
<dbReference type="InterPro" id="IPR051465">
    <property type="entry name" value="Cell_Envelope_Struct_Comp"/>
</dbReference>
<organism evidence="5 6">
    <name type="scientific">Paenibacillus qinlingensis</name>
    <dbReference type="NCBI Taxonomy" id="1837343"/>
    <lineage>
        <taxon>Bacteria</taxon>
        <taxon>Bacillati</taxon>
        <taxon>Bacillota</taxon>
        <taxon>Bacilli</taxon>
        <taxon>Bacillales</taxon>
        <taxon>Paenibacillaceae</taxon>
        <taxon>Paenibacillus</taxon>
    </lineage>
</organism>
<feature type="domain" description="CBM6" evidence="3">
    <location>
        <begin position="214"/>
        <end position="340"/>
    </location>
</feature>
<dbReference type="InterPro" id="IPR008979">
    <property type="entry name" value="Galactose-bd-like_sf"/>
</dbReference>
<dbReference type="SUPFAM" id="SSF49373">
    <property type="entry name" value="Invasin/intimin cell-adhesion fragments"/>
    <property type="match status" value="1"/>
</dbReference>
<name>A0ABU1NTZ2_9BACL</name>
<dbReference type="Pfam" id="PF16990">
    <property type="entry name" value="CBM_35"/>
    <property type="match status" value="1"/>
</dbReference>
<dbReference type="Proteomes" id="UP001267290">
    <property type="component" value="Unassembled WGS sequence"/>
</dbReference>
<dbReference type="SUPFAM" id="SSF49785">
    <property type="entry name" value="Galactose-binding domain-like"/>
    <property type="match status" value="4"/>
</dbReference>
<dbReference type="Gene3D" id="3.20.20.80">
    <property type="entry name" value="Glycosidases"/>
    <property type="match status" value="2"/>
</dbReference>
<comment type="caution">
    <text evidence="5">The sequence shown here is derived from an EMBL/GenBank/DDBJ whole genome shotgun (WGS) entry which is preliminary data.</text>
</comment>
<dbReference type="PANTHER" id="PTHR43308:SF5">
    <property type="entry name" value="S-LAYER PROTEIN _ PEPTIDOGLYCAN ENDO-BETA-N-ACETYLGLUCOSAMINIDASE"/>
    <property type="match status" value="1"/>
</dbReference>
<dbReference type="InterPro" id="IPR017853">
    <property type="entry name" value="GH"/>
</dbReference>
<dbReference type="PANTHER" id="PTHR43308">
    <property type="entry name" value="OUTER MEMBRANE PROTEIN ALPHA-RELATED"/>
    <property type="match status" value="1"/>
</dbReference>
<dbReference type="SMART" id="SM00635">
    <property type="entry name" value="BID_2"/>
    <property type="match status" value="1"/>
</dbReference>
<proteinExistence type="predicted"/>
<keyword evidence="6" id="KW-1185">Reference proteome</keyword>